<dbReference type="GO" id="GO:0006646">
    <property type="term" value="P:phosphatidylethanolamine biosynthetic process"/>
    <property type="evidence" value="ECO:0007669"/>
    <property type="project" value="UniProtKB-UniPathway"/>
</dbReference>
<evidence type="ECO:0000256" key="7">
    <source>
        <dbReference type="ARBA" id="ARBA00023209"/>
    </source>
</evidence>
<dbReference type="Gene3D" id="3.40.50.620">
    <property type="entry name" value="HUPs"/>
    <property type="match status" value="2"/>
</dbReference>
<comment type="similarity">
    <text evidence="2">Belongs to the cytidylyltransferase family.</text>
</comment>
<evidence type="ECO:0000313" key="14">
    <source>
        <dbReference type="Proteomes" id="UP000838412"/>
    </source>
</evidence>
<accession>A0A8J9ZDY9</accession>
<evidence type="ECO:0000256" key="8">
    <source>
        <dbReference type="ARBA" id="ARBA00023264"/>
    </source>
</evidence>
<reference evidence="13" key="1">
    <citation type="submission" date="2022-01" db="EMBL/GenBank/DDBJ databases">
        <authorList>
            <person name="Braso-Vives M."/>
        </authorList>
    </citation>
    <scope>NUCLEOTIDE SEQUENCE</scope>
</reference>
<name>A0A8J9ZDY9_BRALA</name>
<dbReference type="UniPathway" id="UPA00558">
    <property type="reaction ID" value="UER00742"/>
</dbReference>
<evidence type="ECO:0000313" key="13">
    <source>
        <dbReference type="EMBL" id="CAH1251906.1"/>
    </source>
</evidence>
<dbReference type="InterPro" id="IPR004821">
    <property type="entry name" value="Cyt_trans-like"/>
</dbReference>
<keyword evidence="14" id="KW-1185">Reference proteome</keyword>
<protein>
    <recommendedName>
        <fullName evidence="10">ethanolamine-phosphate cytidylyltransferase</fullName>
        <ecNumber evidence="10">2.7.7.14</ecNumber>
    </recommendedName>
    <alternativeName>
        <fullName evidence="11">CTP:phosphoethanolamine cytidylyltransferase</fullName>
    </alternativeName>
</protein>
<dbReference type="InterPro" id="IPR044608">
    <property type="entry name" value="Ect1/PCYT2"/>
</dbReference>
<sequence length="369" mass="41565">MSCGMATASESATPRKVRVWMDGCFDMVHFGHANALRQAKKTGDVLVVGVHSDDAISKYKGPPVWTEQERYKMIRAIKWVDEVVEDASYFPTPEQLDKYGCDFCVHGDDISTTVDGEDCYSALKNGGRYRTCSRTQGISTTDLVGRMLLMTRDHHRGDTNGAIDNQEFAELNGGENCPWTGVSQFIASTQKILEFSSGTERKQNDRAVYIPGSFDLFHCGHLDFLERARQEGDYLIIGLHGDAVVNWYKGCNHPIMNIHERVLTLLACKYVSEVVIDAPYKITEEMMEHLSIDMVCHGKPGSPVPPCKDGGDPFAVPKALGKFKMLDSGNELTTTILIDRIIRNRISYRNRNRRKESRELEMYNEVYGE</sequence>
<evidence type="ECO:0000256" key="11">
    <source>
        <dbReference type="ARBA" id="ARBA00031473"/>
    </source>
</evidence>
<dbReference type="Pfam" id="PF01467">
    <property type="entry name" value="CTP_transf_like"/>
    <property type="match status" value="2"/>
</dbReference>
<evidence type="ECO:0000256" key="9">
    <source>
        <dbReference type="ARBA" id="ARBA00024191"/>
    </source>
</evidence>
<feature type="domain" description="Cytidyltransferase-like" evidence="12">
    <location>
        <begin position="21"/>
        <end position="144"/>
    </location>
</feature>
<organism evidence="13 14">
    <name type="scientific">Branchiostoma lanceolatum</name>
    <name type="common">Common lancelet</name>
    <name type="synonym">Amphioxus lanceolatum</name>
    <dbReference type="NCBI Taxonomy" id="7740"/>
    <lineage>
        <taxon>Eukaryota</taxon>
        <taxon>Metazoa</taxon>
        <taxon>Chordata</taxon>
        <taxon>Cephalochordata</taxon>
        <taxon>Leptocardii</taxon>
        <taxon>Amphioxiformes</taxon>
        <taxon>Branchiostomatidae</taxon>
        <taxon>Branchiostoma</taxon>
    </lineage>
</organism>
<evidence type="ECO:0000256" key="5">
    <source>
        <dbReference type="ARBA" id="ARBA00022695"/>
    </source>
</evidence>
<dbReference type="CDD" id="cd02173">
    <property type="entry name" value="ECT"/>
    <property type="match status" value="1"/>
</dbReference>
<evidence type="ECO:0000259" key="12">
    <source>
        <dbReference type="Pfam" id="PF01467"/>
    </source>
</evidence>
<dbReference type="AlphaFoldDB" id="A0A8J9ZDY9"/>
<keyword evidence="8" id="KW-1208">Phospholipid metabolism</keyword>
<evidence type="ECO:0000256" key="4">
    <source>
        <dbReference type="ARBA" id="ARBA00022679"/>
    </source>
</evidence>
<dbReference type="EMBL" id="OV696704">
    <property type="protein sequence ID" value="CAH1251906.1"/>
    <property type="molecule type" value="Genomic_DNA"/>
</dbReference>
<dbReference type="Proteomes" id="UP000838412">
    <property type="component" value="Chromosome 19"/>
</dbReference>
<evidence type="ECO:0000256" key="10">
    <source>
        <dbReference type="ARBA" id="ARBA00024221"/>
    </source>
</evidence>
<dbReference type="GO" id="GO:0004306">
    <property type="term" value="F:ethanolamine-phosphate cytidylyltransferase activity"/>
    <property type="evidence" value="ECO:0007669"/>
    <property type="project" value="UniProtKB-EC"/>
</dbReference>
<dbReference type="PANTHER" id="PTHR45780">
    <property type="entry name" value="ETHANOLAMINE-PHOSPHATE CYTIDYLYLTRANSFERASE"/>
    <property type="match status" value="1"/>
</dbReference>
<dbReference type="SUPFAM" id="SSF52374">
    <property type="entry name" value="Nucleotidylyl transferase"/>
    <property type="match status" value="2"/>
</dbReference>
<evidence type="ECO:0000256" key="1">
    <source>
        <dbReference type="ARBA" id="ARBA00005189"/>
    </source>
</evidence>
<dbReference type="OrthoDB" id="40021at2759"/>
<evidence type="ECO:0000256" key="6">
    <source>
        <dbReference type="ARBA" id="ARBA00023098"/>
    </source>
</evidence>
<dbReference type="InterPro" id="IPR041723">
    <property type="entry name" value="CCT"/>
</dbReference>
<dbReference type="GO" id="GO:0005737">
    <property type="term" value="C:cytoplasm"/>
    <property type="evidence" value="ECO:0007669"/>
    <property type="project" value="TreeGrafter"/>
</dbReference>
<comment type="pathway">
    <text evidence="9">Phospholipid metabolism; phosphatidylethanolamine biosynthesis; phosphatidylethanolamine from ethanolamine: step 2/3.</text>
</comment>
<evidence type="ECO:0000256" key="3">
    <source>
        <dbReference type="ARBA" id="ARBA00022516"/>
    </source>
</evidence>
<dbReference type="EC" id="2.7.7.14" evidence="10"/>
<keyword evidence="3" id="KW-0444">Lipid biosynthesis</keyword>
<evidence type="ECO:0000256" key="2">
    <source>
        <dbReference type="ARBA" id="ARBA00010101"/>
    </source>
</evidence>
<proteinExistence type="inferred from homology"/>
<keyword evidence="7" id="KW-0594">Phospholipid biosynthesis</keyword>
<keyword evidence="4" id="KW-0808">Transferase</keyword>
<comment type="pathway">
    <text evidence="1">Lipid metabolism.</text>
</comment>
<dbReference type="CDD" id="cd02174">
    <property type="entry name" value="CCT"/>
    <property type="match status" value="1"/>
</dbReference>
<feature type="domain" description="Cytidyltransferase-like" evidence="12">
    <location>
        <begin position="209"/>
        <end position="298"/>
    </location>
</feature>
<dbReference type="InterPro" id="IPR014729">
    <property type="entry name" value="Rossmann-like_a/b/a_fold"/>
</dbReference>
<dbReference type="NCBIfam" id="TIGR00125">
    <property type="entry name" value="cyt_tran_rel"/>
    <property type="match status" value="2"/>
</dbReference>
<keyword evidence="6" id="KW-0443">Lipid metabolism</keyword>
<gene>
    <name evidence="13" type="primary">PCYT2</name>
    <name evidence="13" type="ORF">BLAG_LOCUS12142</name>
</gene>
<keyword evidence="5" id="KW-0548">Nucleotidyltransferase</keyword>
<dbReference type="PANTHER" id="PTHR45780:SF2">
    <property type="entry name" value="ETHANOLAMINE-PHOSPHATE CYTIDYLYLTRANSFERASE"/>
    <property type="match status" value="1"/>
</dbReference>